<dbReference type="Proteomes" id="UP000255295">
    <property type="component" value="Unassembled WGS sequence"/>
</dbReference>
<reference evidence="1 3" key="1">
    <citation type="submission" date="2017-03" db="EMBL/GenBank/DDBJ databases">
        <title>The whole genome sequencing and assembly of Lysinibacillus sphaericus DSM 28T strain.</title>
        <authorList>
            <person name="Lee Y.-J."/>
            <person name="Yi H."/>
            <person name="Bahn Y.-S."/>
            <person name="Kim J.F."/>
            <person name="Lee D.-W."/>
        </authorList>
    </citation>
    <scope>NUCLEOTIDE SEQUENCE [LARGE SCALE GENOMIC DNA]</scope>
    <source>
        <strain evidence="1 3">DSM 28</strain>
    </source>
</reference>
<evidence type="ECO:0000313" key="1">
    <source>
        <dbReference type="EMBL" id="AVK96757.1"/>
    </source>
</evidence>
<dbReference type="Proteomes" id="UP000238825">
    <property type="component" value="Chromosome"/>
</dbReference>
<name>A0A2S0K062_LYSSH</name>
<dbReference type="GeneID" id="48276725"/>
<evidence type="ECO:0000313" key="4">
    <source>
        <dbReference type="Proteomes" id="UP000255295"/>
    </source>
</evidence>
<sequence length="62" mass="7019">MTITMDSAMRLALGARIIAMEEVLVAKGLTTRDELKQRAEAQVEQLALDETDKEDIKRFLLK</sequence>
<evidence type="ECO:0000313" key="2">
    <source>
        <dbReference type="EMBL" id="SUV17424.1"/>
    </source>
</evidence>
<evidence type="ECO:0000313" key="3">
    <source>
        <dbReference type="Proteomes" id="UP000238825"/>
    </source>
</evidence>
<protein>
    <submittedName>
        <fullName evidence="1">Uncharacterized protein</fullName>
    </submittedName>
</protein>
<dbReference type="EMBL" id="CP019980">
    <property type="protein sequence ID" value="AVK96757.1"/>
    <property type="molecule type" value="Genomic_DNA"/>
</dbReference>
<accession>A0A2S0K062</accession>
<dbReference type="AlphaFoldDB" id="A0A2S0K062"/>
<dbReference type="EMBL" id="UFSZ01000001">
    <property type="protein sequence ID" value="SUV17424.1"/>
    <property type="molecule type" value="Genomic_DNA"/>
</dbReference>
<proteinExistence type="predicted"/>
<organism evidence="1 3">
    <name type="scientific">Lysinibacillus sphaericus</name>
    <name type="common">Bacillus sphaericus</name>
    <dbReference type="NCBI Taxonomy" id="1421"/>
    <lineage>
        <taxon>Bacteria</taxon>
        <taxon>Bacillati</taxon>
        <taxon>Bacillota</taxon>
        <taxon>Bacilli</taxon>
        <taxon>Bacillales</taxon>
        <taxon>Bacillaceae</taxon>
        <taxon>Lysinibacillus</taxon>
    </lineage>
</organism>
<reference evidence="2 4" key="2">
    <citation type="submission" date="2018-06" db="EMBL/GenBank/DDBJ databases">
        <authorList>
            <consortium name="Pathogen Informatics"/>
            <person name="Doyle S."/>
        </authorList>
    </citation>
    <scope>NUCLEOTIDE SEQUENCE [LARGE SCALE GENOMIC DNA]</scope>
    <source>
        <strain evidence="2 4">NCTC10338</strain>
    </source>
</reference>
<gene>
    <name evidence="1" type="ORF">LS41612_10990</name>
    <name evidence="2" type="ORF">NCTC10338_02527</name>
</gene>
<dbReference type="RefSeq" id="WP_024364073.1">
    <property type="nucleotide sequence ID" value="NZ_BJNS01000044.1"/>
</dbReference>